<sequence length="66" mass="7867">MESKRSQPKNINEMTLPELEEELKRVELKIVKIIDPSFTPNLTTRLETRRLVILDRIEFMKRAIKS</sequence>
<evidence type="ECO:0000313" key="2">
    <source>
        <dbReference type="Proteomes" id="UP000177602"/>
    </source>
</evidence>
<gene>
    <name evidence="1" type="ORF">A2818_01085</name>
</gene>
<proteinExistence type="predicted"/>
<comment type="caution">
    <text evidence="1">The sequence shown here is derived from an EMBL/GenBank/DDBJ whole genome shotgun (WGS) entry which is preliminary data.</text>
</comment>
<name>A0A1F6UYI3_9BACT</name>
<accession>A0A1F6UYI3</accession>
<dbReference type="AlphaFoldDB" id="A0A1F6UYI3"/>
<dbReference type="STRING" id="1801737.A2818_01085"/>
<evidence type="ECO:0008006" key="3">
    <source>
        <dbReference type="Google" id="ProtNLM"/>
    </source>
</evidence>
<protein>
    <recommendedName>
        <fullName evidence="3">50S ribosomal protein L29</fullName>
    </recommendedName>
</protein>
<reference evidence="1 2" key="1">
    <citation type="journal article" date="2016" name="Nat. Commun.">
        <title>Thousands of microbial genomes shed light on interconnected biogeochemical processes in an aquifer system.</title>
        <authorList>
            <person name="Anantharaman K."/>
            <person name="Brown C.T."/>
            <person name="Hug L.A."/>
            <person name="Sharon I."/>
            <person name="Castelle C.J."/>
            <person name="Probst A.J."/>
            <person name="Thomas B.C."/>
            <person name="Singh A."/>
            <person name="Wilkins M.J."/>
            <person name="Karaoz U."/>
            <person name="Brodie E.L."/>
            <person name="Williams K.H."/>
            <person name="Hubbard S.S."/>
            <person name="Banfield J.F."/>
        </authorList>
    </citation>
    <scope>NUCLEOTIDE SEQUENCE [LARGE SCALE GENOMIC DNA]</scope>
</reference>
<dbReference type="Proteomes" id="UP000177602">
    <property type="component" value="Unassembled WGS sequence"/>
</dbReference>
<organism evidence="1 2">
    <name type="scientific">Candidatus Nomurabacteria bacterium RIFCSPHIGHO2_01_FULL_40_12</name>
    <dbReference type="NCBI Taxonomy" id="1801737"/>
    <lineage>
        <taxon>Bacteria</taxon>
        <taxon>Candidatus Nomuraibacteriota</taxon>
    </lineage>
</organism>
<dbReference type="EMBL" id="MFTN01000027">
    <property type="protein sequence ID" value="OGI62475.1"/>
    <property type="molecule type" value="Genomic_DNA"/>
</dbReference>
<evidence type="ECO:0000313" key="1">
    <source>
        <dbReference type="EMBL" id="OGI62475.1"/>
    </source>
</evidence>